<reference evidence="1 2" key="1">
    <citation type="submission" date="2020-08" db="EMBL/GenBank/DDBJ databases">
        <title>Genomic Encyclopedia of Type Strains, Phase IV (KMG-IV): sequencing the most valuable type-strain genomes for metagenomic binning, comparative biology and taxonomic classification.</title>
        <authorList>
            <person name="Goeker M."/>
        </authorList>
    </citation>
    <scope>NUCLEOTIDE SEQUENCE [LARGE SCALE GENOMIC DNA]</scope>
    <source>
        <strain evidence="1 2">DSM 105074</strain>
    </source>
</reference>
<dbReference type="PANTHER" id="PTHR36529">
    <property type="entry name" value="SLL1095 PROTEIN"/>
    <property type="match status" value="1"/>
</dbReference>
<dbReference type="SUPFAM" id="SSF53448">
    <property type="entry name" value="Nucleotide-diphospho-sugar transferases"/>
    <property type="match status" value="1"/>
</dbReference>
<dbReference type="InterPro" id="IPR018641">
    <property type="entry name" value="Trfase_1_rSAM/seldom-assoc"/>
</dbReference>
<proteinExistence type="predicted"/>
<evidence type="ECO:0008006" key="3">
    <source>
        <dbReference type="Google" id="ProtNLM"/>
    </source>
</evidence>
<dbReference type="PANTHER" id="PTHR36529:SF1">
    <property type="entry name" value="GLYCOSYLTRANSFERASE"/>
    <property type="match status" value="1"/>
</dbReference>
<protein>
    <recommendedName>
        <fullName evidence="3">Glycosyltransferase</fullName>
    </recommendedName>
</protein>
<dbReference type="InterPro" id="IPR029044">
    <property type="entry name" value="Nucleotide-diphossugar_trans"/>
</dbReference>
<accession>A0A840TRY6</accession>
<dbReference type="Proteomes" id="UP000557307">
    <property type="component" value="Unassembled WGS sequence"/>
</dbReference>
<evidence type="ECO:0000313" key="1">
    <source>
        <dbReference type="EMBL" id="MBB5285675.1"/>
    </source>
</evidence>
<dbReference type="EMBL" id="JACHGF010000006">
    <property type="protein sequence ID" value="MBB5285675.1"/>
    <property type="molecule type" value="Genomic_DNA"/>
</dbReference>
<gene>
    <name evidence="1" type="ORF">HNQ92_003835</name>
</gene>
<organism evidence="1 2">
    <name type="scientific">Rhabdobacter roseus</name>
    <dbReference type="NCBI Taxonomy" id="1655419"/>
    <lineage>
        <taxon>Bacteria</taxon>
        <taxon>Pseudomonadati</taxon>
        <taxon>Bacteroidota</taxon>
        <taxon>Cytophagia</taxon>
        <taxon>Cytophagales</taxon>
        <taxon>Cytophagaceae</taxon>
        <taxon>Rhabdobacter</taxon>
    </lineage>
</organism>
<comment type="caution">
    <text evidence="1">The sequence shown here is derived from an EMBL/GenBank/DDBJ whole genome shotgun (WGS) entry which is preliminary data.</text>
</comment>
<dbReference type="RefSeq" id="WP_184176066.1">
    <property type="nucleotide sequence ID" value="NZ_JACHGF010000006.1"/>
</dbReference>
<dbReference type="NCBIfam" id="TIGR04282">
    <property type="entry name" value="glyco_like_cofC"/>
    <property type="match status" value="1"/>
</dbReference>
<sequence>MPRNALIIFVKNPIEGKVKTRLAQTVGHEKATAIYRELLSYTKSVTDYLLPTDVQATVYYGDFVNENDLWNDYPKALQVEGDLGQRMKEAFREQFAAGAQRVAIIGSDCLELLPHQLEAAFRALEQDEVVIGASTDGGYYLLGMQRLHEVLFDHMPWSQPTLLESTVRVLLRGGLSHAFLDTLSDIDEWEDYLTSKLVLEMQQLS</sequence>
<dbReference type="Gene3D" id="3.90.550.10">
    <property type="entry name" value="Spore Coat Polysaccharide Biosynthesis Protein SpsA, Chain A"/>
    <property type="match status" value="1"/>
</dbReference>
<name>A0A840TRY6_9BACT</name>
<dbReference type="AlphaFoldDB" id="A0A840TRY6"/>
<keyword evidence="2" id="KW-1185">Reference proteome</keyword>
<evidence type="ECO:0000313" key="2">
    <source>
        <dbReference type="Proteomes" id="UP000557307"/>
    </source>
</evidence>
<dbReference type="Pfam" id="PF09837">
    <property type="entry name" value="DUF2064"/>
    <property type="match status" value="1"/>
</dbReference>